<reference evidence="4" key="2">
    <citation type="submission" date="2021-08" db="EMBL/GenBank/DDBJ databases">
        <authorList>
            <person name="Eriksson T."/>
        </authorList>
    </citation>
    <scope>NUCLEOTIDE SEQUENCE</scope>
    <source>
        <strain evidence="4">Stoneville</strain>
        <tissue evidence="4">Whole head</tissue>
    </source>
</reference>
<evidence type="ECO:0000313" key="4">
    <source>
        <dbReference type="EMBL" id="KAH0817959.1"/>
    </source>
</evidence>
<dbReference type="PANTHER" id="PTHR33223:SF6">
    <property type="entry name" value="CCHC-TYPE DOMAIN-CONTAINING PROTEIN"/>
    <property type="match status" value="1"/>
</dbReference>
<dbReference type="PANTHER" id="PTHR33223">
    <property type="entry name" value="CCHC-TYPE DOMAIN-CONTAINING PROTEIN"/>
    <property type="match status" value="1"/>
</dbReference>
<accession>A0A8J6LD35</accession>
<dbReference type="InterPro" id="IPR036875">
    <property type="entry name" value="Znf_CCHC_sf"/>
</dbReference>
<feature type="compositionally biased region" description="Polar residues" evidence="2">
    <location>
        <begin position="306"/>
        <end position="318"/>
    </location>
</feature>
<dbReference type="SMART" id="SM00343">
    <property type="entry name" value="ZnF_C2HC"/>
    <property type="match status" value="1"/>
</dbReference>
<dbReference type="SUPFAM" id="SSF57756">
    <property type="entry name" value="Retrovirus zinc finger-like domains"/>
    <property type="match status" value="1"/>
</dbReference>
<name>A0A8J6LD35_TENMO</name>
<protein>
    <recommendedName>
        <fullName evidence="3">CCHC-type domain-containing protein</fullName>
    </recommendedName>
</protein>
<dbReference type="Gene3D" id="4.10.60.10">
    <property type="entry name" value="Zinc finger, CCHC-type"/>
    <property type="match status" value="1"/>
</dbReference>
<dbReference type="EMBL" id="JABDTM020018537">
    <property type="protein sequence ID" value="KAH0817959.1"/>
    <property type="molecule type" value="Genomic_DNA"/>
</dbReference>
<keyword evidence="1" id="KW-0862">Zinc</keyword>
<evidence type="ECO:0000259" key="3">
    <source>
        <dbReference type="PROSITE" id="PS50158"/>
    </source>
</evidence>
<feature type="compositionally biased region" description="Basic residues" evidence="2">
    <location>
        <begin position="41"/>
        <end position="55"/>
    </location>
</feature>
<reference evidence="4" key="1">
    <citation type="journal article" date="2020" name="J Insects Food Feed">
        <title>The yellow mealworm (Tenebrio molitor) genome: a resource for the emerging insects as food and feed industry.</title>
        <authorList>
            <person name="Eriksson T."/>
            <person name="Andere A."/>
            <person name="Kelstrup H."/>
            <person name="Emery V."/>
            <person name="Picard C."/>
        </authorList>
    </citation>
    <scope>NUCLEOTIDE SEQUENCE</scope>
    <source>
        <strain evidence="4">Stoneville</strain>
        <tissue evidence="4">Whole head</tissue>
    </source>
</reference>
<feature type="domain" description="CCHC-type" evidence="3">
    <location>
        <begin position="327"/>
        <end position="342"/>
    </location>
</feature>
<sequence length="399" mass="45879">MPRRLRSRERHSRVQHGSKVRSPARCRTCRDYSPGPVARHLGSHRRRDSHPRTHKERVSSRSRSASKSRRSQGTSRQDDSTGMGAVIVAGLDQLMAKYDAKRSVGMSMFVLSNIVGEFNPLESNVVDWLNAVDEYAVIYNWDDQLTSHLALSKLRGPAEVWYRGLPTRLFTWREWRDMLLTNFQPKRDLYRDLKEMMNCVPLPLESLYEYVYRKLAFVHKLKIPLTGEEQVNLILGGITDERIRFSVDTANITDPHVLANHFMLMSDQKNTQTKYNPIASKQSREYRVTTERKNANLDGGTRNTDETITSAAPTSSNRNTSGSEINCFYCHKRGHIRRECPDRMSRKTNLQGETKSKFLALEYKNVNFIGSGNVSKKYFKTITLDDHEVLSFVDLGSQL</sequence>
<feature type="region of interest" description="Disordered" evidence="2">
    <location>
        <begin position="295"/>
        <end position="318"/>
    </location>
</feature>
<proteinExistence type="predicted"/>
<evidence type="ECO:0000313" key="5">
    <source>
        <dbReference type="Proteomes" id="UP000719412"/>
    </source>
</evidence>
<organism evidence="4 5">
    <name type="scientific">Tenebrio molitor</name>
    <name type="common">Yellow mealworm beetle</name>
    <dbReference type="NCBI Taxonomy" id="7067"/>
    <lineage>
        <taxon>Eukaryota</taxon>
        <taxon>Metazoa</taxon>
        <taxon>Ecdysozoa</taxon>
        <taxon>Arthropoda</taxon>
        <taxon>Hexapoda</taxon>
        <taxon>Insecta</taxon>
        <taxon>Pterygota</taxon>
        <taxon>Neoptera</taxon>
        <taxon>Endopterygota</taxon>
        <taxon>Coleoptera</taxon>
        <taxon>Polyphaga</taxon>
        <taxon>Cucujiformia</taxon>
        <taxon>Tenebrionidae</taxon>
        <taxon>Tenebrio</taxon>
    </lineage>
</organism>
<comment type="caution">
    <text evidence="4">The sequence shown here is derived from an EMBL/GenBank/DDBJ whole genome shotgun (WGS) entry which is preliminary data.</text>
</comment>
<dbReference type="PROSITE" id="PS50158">
    <property type="entry name" value="ZF_CCHC"/>
    <property type="match status" value="1"/>
</dbReference>
<dbReference type="GO" id="GO:0008270">
    <property type="term" value="F:zinc ion binding"/>
    <property type="evidence" value="ECO:0007669"/>
    <property type="project" value="UniProtKB-KW"/>
</dbReference>
<dbReference type="GO" id="GO:0003676">
    <property type="term" value="F:nucleic acid binding"/>
    <property type="evidence" value="ECO:0007669"/>
    <property type="project" value="InterPro"/>
</dbReference>
<evidence type="ECO:0000256" key="2">
    <source>
        <dbReference type="SAM" id="MobiDB-lite"/>
    </source>
</evidence>
<keyword evidence="5" id="KW-1185">Reference proteome</keyword>
<dbReference type="Proteomes" id="UP000719412">
    <property type="component" value="Unassembled WGS sequence"/>
</dbReference>
<feature type="compositionally biased region" description="Basic residues" evidence="2">
    <location>
        <begin position="1"/>
        <end position="24"/>
    </location>
</feature>
<keyword evidence="1" id="KW-0479">Metal-binding</keyword>
<evidence type="ECO:0000256" key="1">
    <source>
        <dbReference type="PROSITE-ProRule" id="PRU00047"/>
    </source>
</evidence>
<dbReference type="InterPro" id="IPR001878">
    <property type="entry name" value="Znf_CCHC"/>
</dbReference>
<feature type="region of interest" description="Disordered" evidence="2">
    <location>
        <begin position="1"/>
        <end position="81"/>
    </location>
</feature>
<gene>
    <name evidence="4" type="ORF">GEV33_004832</name>
</gene>
<dbReference type="AlphaFoldDB" id="A0A8J6LD35"/>
<keyword evidence="1" id="KW-0863">Zinc-finger</keyword>